<dbReference type="EMBL" id="JAKGSI010000005">
    <property type="protein sequence ID" value="MCF4007561.1"/>
    <property type="molecule type" value="Genomic_DNA"/>
</dbReference>
<protein>
    <submittedName>
        <fullName evidence="1">Uncharacterized protein</fullName>
    </submittedName>
</protein>
<accession>A0A9X1QRS6</accession>
<dbReference type="AlphaFoldDB" id="A0A9X1QRS6"/>
<dbReference type="Proteomes" id="UP001139336">
    <property type="component" value="Unassembled WGS sequence"/>
</dbReference>
<evidence type="ECO:0000313" key="1">
    <source>
        <dbReference type="EMBL" id="MCF4007561.1"/>
    </source>
</evidence>
<dbReference type="RefSeq" id="WP_236119696.1">
    <property type="nucleotide sequence ID" value="NZ_JAKGSI010000005.1"/>
</dbReference>
<comment type="caution">
    <text evidence="1">The sequence shown here is derived from an EMBL/GenBank/DDBJ whole genome shotgun (WGS) entry which is preliminary data.</text>
</comment>
<name>A0A9X1QRS6_9CORY</name>
<gene>
    <name evidence="1" type="ORF">L1O03_10330</name>
</gene>
<evidence type="ECO:0000313" key="2">
    <source>
        <dbReference type="Proteomes" id="UP001139336"/>
    </source>
</evidence>
<organism evidence="1 2">
    <name type="scientific">Corynebacterium uropygiale</name>
    <dbReference type="NCBI Taxonomy" id="1775911"/>
    <lineage>
        <taxon>Bacteria</taxon>
        <taxon>Bacillati</taxon>
        <taxon>Actinomycetota</taxon>
        <taxon>Actinomycetes</taxon>
        <taxon>Mycobacteriales</taxon>
        <taxon>Corynebacteriaceae</taxon>
        <taxon>Corynebacterium</taxon>
    </lineage>
</organism>
<sequence>MLSVVGVLVILAAIALGWWAASGDSFSEKSDSSAAAGGAGQESSSPEYVDIYRDRLPTCDKGQDPSGGACTAPGLNQLPPGVEEVAQGLMIHDLTCLSPVDGDCKAIPDAFVKAAADAAESMTQGDPMPQELDLVAETSSGTEEFSCKWGTFSAEPQHKKTQWECRAHDRSAQIWFDGHPLMYALKSSKKVVPPYEQLTPMDPDWMERALEAQKSR</sequence>
<keyword evidence="2" id="KW-1185">Reference proteome</keyword>
<reference evidence="1" key="1">
    <citation type="submission" date="2022-01" db="EMBL/GenBank/DDBJ databases">
        <title>Corynebacterium sp. nov isolated from isolated from the feces of the greater white-fronted geese (Anser albifrons) at Poyang Lake, PR China.</title>
        <authorList>
            <person name="Liu Q."/>
        </authorList>
    </citation>
    <scope>NUCLEOTIDE SEQUENCE</scope>
    <source>
        <strain evidence="1">JCM 32435</strain>
    </source>
</reference>
<proteinExistence type="predicted"/>